<organism evidence="2 3">
    <name type="scientific">Dendrobium nobile</name>
    <name type="common">Orchid</name>
    <dbReference type="NCBI Taxonomy" id="94219"/>
    <lineage>
        <taxon>Eukaryota</taxon>
        <taxon>Viridiplantae</taxon>
        <taxon>Streptophyta</taxon>
        <taxon>Embryophyta</taxon>
        <taxon>Tracheophyta</taxon>
        <taxon>Spermatophyta</taxon>
        <taxon>Magnoliopsida</taxon>
        <taxon>Liliopsida</taxon>
        <taxon>Asparagales</taxon>
        <taxon>Orchidaceae</taxon>
        <taxon>Epidendroideae</taxon>
        <taxon>Malaxideae</taxon>
        <taxon>Dendrobiinae</taxon>
        <taxon>Dendrobium</taxon>
    </lineage>
</organism>
<reference evidence="2" key="1">
    <citation type="journal article" date="2022" name="Front. Genet.">
        <title>Chromosome-Scale Assembly of the Dendrobium nobile Genome Provides Insights Into the Molecular Mechanism of the Biosynthesis of the Medicinal Active Ingredient of Dendrobium.</title>
        <authorList>
            <person name="Xu Q."/>
            <person name="Niu S.-C."/>
            <person name="Li K.-L."/>
            <person name="Zheng P.-J."/>
            <person name="Zhang X.-J."/>
            <person name="Jia Y."/>
            <person name="Liu Y."/>
            <person name="Niu Y.-X."/>
            <person name="Yu L.-H."/>
            <person name="Chen D.-F."/>
            <person name="Zhang G.-Q."/>
        </authorList>
    </citation>
    <scope>NUCLEOTIDE SEQUENCE</scope>
    <source>
        <tissue evidence="2">Leaf</tissue>
    </source>
</reference>
<feature type="domain" description="C2" evidence="1">
    <location>
        <begin position="1"/>
        <end position="111"/>
    </location>
</feature>
<dbReference type="Pfam" id="PF00168">
    <property type="entry name" value="C2"/>
    <property type="match status" value="1"/>
</dbReference>
<sequence>MTKISIEVCIISARGLGRSTSLLKPQWFAVGWIDPNSKYCTKIYSSGNPNPTWKTKFLFDVDDRSSNLQDLSLTIEIHKREPIFLRDKLHGTANIMLKEFLVKFLKETDTFRTGLEEVGSFQLRKQNSGRPQGFVDISVRISKERDGVSSHSGRNGFHSTDRRTKIALAIEDSLVLSYPTQSQP</sequence>
<dbReference type="Proteomes" id="UP000829196">
    <property type="component" value="Unassembled WGS sequence"/>
</dbReference>
<comment type="caution">
    <text evidence="2">The sequence shown here is derived from an EMBL/GenBank/DDBJ whole genome shotgun (WGS) entry which is preliminary data.</text>
</comment>
<dbReference type="PANTHER" id="PTHR32246:SF15">
    <property type="entry name" value="CALCIUM-DEPENDENT LIPID-BINDING (CALB DOMAIN) FAMILY PROTEIN"/>
    <property type="match status" value="1"/>
</dbReference>
<dbReference type="GO" id="GO:0006952">
    <property type="term" value="P:defense response"/>
    <property type="evidence" value="ECO:0007669"/>
    <property type="project" value="InterPro"/>
</dbReference>
<dbReference type="InterPro" id="IPR044750">
    <property type="entry name" value="C2_SRC2/BAP"/>
</dbReference>
<dbReference type="EMBL" id="JAGYWB010000011">
    <property type="protein sequence ID" value="KAI0504082.1"/>
    <property type="molecule type" value="Genomic_DNA"/>
</dbReference>
<dbReference type="InterPro" id="IPR000008">
    <property type="entry name" value="C2_dom"/>
</dbReference>
<dbReference type="InterPro" id="IPR035892">
    <property type="entry name" value="C2_domain_sf"/>
</dbReference>
<accession>A0A8T3B4T5</accession>
<evidence type="ECO:0000313" key="2">
    <source>
        <dbReference type="EMBL" id="KAI0504082.1"/>
    </source>
</evidence>
<dbReference type="SUPFAM" id="SSF49562">
    <property type="entry name" value="C2 domain (Calcium/lipid-binding domain, CaLB)"/>
    <property type="match status" value="1"/>
</dbReference>
<dbReference type="SMART" id="SM00239">
    <property type="entry name" value="C2"/>
    <property type="match status" value="1"/>
</dbReference>
<evidence type="ECO:0000259" key="1">
    <source>
        <dbReference type="PROSITE" id="PS50004"/>
    </source>
</evidence>
<dbReference type="SMR" id="A0A8T3B4T5"/>
<dbReference type="AlphaFoldDB" id="A0A8T3B4T5"/>
<dbReference type="PROSITE" id="PS50004">
    <property type="entry name" value="C2"/>
    <property type="match status" value="1"/>
</dbReference>
<dbReference type="CDD" id="cd04051">
    <property type="entry name" value="C2_SRC2_like"/>
    <property type="match status" value="1"/>
</dbReference>
<keyword evidence="3" id="KW-1185">Reference proteome</keyword>
<gene>
    <name evidence="2" type="ORF">KFK09_015029</name>
</gene>
<proteinExistence type="predicted"/>
<evidence type="ECO:0000313" key="3">
    <source>
        <dbReference type="Proteomes" id="UP000829196"/>
    </source>
</evidence>
<dbReference type="PANTHER" id="PTHR32246">
    <property type="entry name" value="INGRESSION PROTEIN FIC1"/>
    <property type="match status" value="1"/>
</dbReference>
<dbReference type="OrthoDB" id="1910234at2759"/>
<protein>
    <recommendedName>
        <fullName evidence="1">C2 domain-containing protein</fullName>
    </recommendedName>
</protein>
<dbReference type="Gene3D" id="2.60.40.150">
    <property type="entry name" value="C2 domain"/>
    <property type="match status" value="1"/>
</dbReference>
<name>A0A8T3B4T5_DENNO</name>